<proteinExistence type="predicted"/>
<dbReference type="CDD" id="cd05910">
    <property type="entry name" value="FACL_like_1"/>
    <property type="match status" value="1"/>
</dbReference>
<dbReference type="NCBIfam" id="NF045786">
    <property type="entry name" value="OlefBLtnSynXan"/>
    <property type="match status" value="1"/>
</dbReference>
<dbReference type="InterPro" id="IPR042099">
    <property type="entry name" value="ANL_N_sf"/>
</dbReference>
<keyword evidence="3" id="KW-1185">Reference proteome</keyword>
<dbReference type="Pfam" id="PF00501">
    <property type="entry name" value="AMP-binding"/>
    <property type="match status" value="1"/>
</dbReference>
<dbReference type="Proteomes" id="UP001431217">
    <property type="component" value="Unassembled WGS sequence"/>
</dbReference>
<dbReference type="GO" id="GO:0016874">
    <property type="term" value="F:ligase activity"/>
    <property type="evidence" value="ECO:0007669"/>
    <property type="project" value="UniProtKB-KW"/>
</dbReference>
<keyword evidence="2" id="KW-0436">Ligase</keyword>
<protein>
    <submittedName>
        <fullName evidence="2">Fatty acid CoA ligase family protein</fullName>
    </submittedName>
</protein>
<evidence type="ECO:0000313" key="2">
    <source>
        <dbReference type="EMBL" id="MCL1635877.1"/>
    </source>
</evidence>
<gene>
    <name evidence="2" type="ORF">M2650_14705</name>
</gene>
<sequence>MNETCNIAASLPRLARERPDQIAMRCPGRSGRYRLSLTYAQLDARSDAIAAGLAKRGIVRGTRTVLMVRPTLEFFLLMFALFKAGAVPVLVDPGIDKRALKQCLNEAKPEAFIGIPLAHAARALLGWARSARVRITTGARAWLADATLAEVERAGAGAGAQLADTLPDETAAILFTSGSTGVPKGVVYRHRHFVAQIGMLRDAFGIRAGGVDLPTFPPFALFDPALGLTSIIPEMDPTRPAHADPRKLIAAIERFGVDQLFGSPALMRVLAEHGAKLPSLKRVTSAGAPVPAEVVAKLRELLPAGAQFWTPYGATECLPVAAIEGGELVTLRERTEQGAGTCVGRAVAPNEVRLIRVSDEAIPDWSDDLLVQGGLVGEITVAGPTATDAYFNRDAQTRLAKIREILADGSERIVHRMGDLGYYDRDGRLWFCGRKSQRVVTARETLCTEQVEPVFNTHPDVRRTALVGIGERGAQTPVLCVELRKGVPRGEHERIVGELRHIGEGFVHTAKVETFLFHPQFPVDIRHNAKIGREKLAAWAAKKLSSS</sequence>
<comment type="caution">
    <text evidence="2">The sequence shown here is derived from an EMBL/GenBank/DDBJ whole genome shotgun (WGS) entry which is preliminary data.</text>
</comment>
<dbReference type="InterPro" id="IPR050237">
    <property type="entry name" value="ATP-dep_AMP-bd_enzyme"/>
</dbReference>
<dbReference type="InterPro" id="IPR000873">
    <property type="entry name" value="AMP-dep_synth/lig_dom"/>
</dbReference>
<dbReference type="EMBL" id="JAMBEP010000004">
    <property type="protein sequence ID" value="MCL1635877.1"/>
    <property type="molecule type" value="Genomic_DNA"/>
</dbReference>
<dbReference type="PANTHER" id="PTHR43767:SF1">
    <property type="entry name" value="NONRIBOSOMAL PEPTIDE SYNTHASE PES1 (EUROFUNG)-RELATED"/>
    <property type="match status" value="1"/>
</dbReference>
<dbReference type="PROSITE" id="PS00455">
    <property type="entry name" value="AMP_BINDING"/>
    <property type="match status" value="1"/>
</dbReference>
<feature type="domain" description="AMP-dependent synthetase/ligase" evidence="1">
    <location>
        <begin position="15"/>
        <end position="391"/>
    </location>
</feature>
<reference evidence="2 3" key="1">
    <citation type="submission" date="2022-05" db="EMBL/GenBank/DDBJ databases">
        <title>Luteimonas sp. SX5, whole genome shotgun sequencing project.</title>
        <authorList>
            <person name="Zhao G."/>
            <person name="Shen L."/>
        </authorList>
    </citation>
    <scope>NUCLEOTIDE SEQUENCE [LARGE SCALE GENOMIC DNA]</scope>
    <source>
        <strain evidence="2 3">SX5</strain>
    </source>
</reference>
<dbReference type="InterPro" id="IPR020845">
    <property type="entry name" value="AMP-binding_CS"/>
</dbReference>
<dbReference type="InterPro" id="IPR054888">
    <property type="entry name" value="OlefBLtnSyn"/>
</dbReference>
<evidence type="ECO:0000259" key="1">
    <source>
        <dbReference type="Pfam" id="PF00501"/>
    </source>
</evidence>
<dbReference type="Gene3D" id="3.40.50.12780">
    <property type="entry name" value="N-terminal domain of ligase-like"/>
    <property type="match status" value="1"/>
</dbReference>
<dbReference type="PANTHER" id="PTHR43767">
    <property type="entry name" value="LONG-CHAIN-FATTY-ACID--COA LIGASE"/>
    <property type="match status" value="1"/>
</dbReference>
<organism evidence="2 3">
    <name type="scientific">Luteimonas galliterrae</name>
    <dbReference type="NCBI Taxonomy" id="2940486"/>
    <lineage>
        <taxon>Bacteria</taxon>
        <taxon>Pseudomonadati</taxon>
        <taxon>Pseudomonadota</taxon>
        <taxon>Gammaproteobacteria</taxon>
        <taxon>Lysobacterales</taxon>
        <taxon>Lysobacteraceae</taxon>
        <taxon>Luteimonas</taxon>
    </lineage>
</organism>
<dbReference type="RefSeq" id="WP_249475824.1">
    <property type="nucleotide sequence ID" value="NZ_JAMBEP010000004.1"/>
</dbReference>
<accession>A0ABT0MLW1</accession>
<dbReference type="NCBIfam" id="NF006754">
    <property type="entry name" value="PRK09274.1"/>
    <property type="match status" value="1"/>
</dbReference>
<name>A0ABT0MLW1_9GAMM</name>
<dbReference type="SUPFAM" id="SSF56801">
    <property type="entry name" value="Acetyl-CoA synthetase-like"/>
    <property type="match status" value="1"/>
</dbReference>
<evidence type="ECO:0000313" key="3">
    <source>
        <dbReference type="Proteomes" id="UP001431217"/>
    </source>
</evidence>